<comment type="caution">
    <text evidence="2">The sequence shown here is derived from an EMBL/GenBank/DDBJ whole genome shotgun (WGS) entry which is preliminary data.</text>
</comment>
<organism evidence="2 3">
    <name type="scientific">Xenorhabdus yunnanensis</name>
    <dbReference type="NCBI Taxonomy" id="3025878"/>
    <lineage>
        <taxon>Bacteria</taxon>
        <taxon>Pseudomonadati</taxon>
        <taxon>Pseudomonadota</taxon>
        <taxon>Gammaproteobacteria</taxon>
        <taxon>Enterobacterales</taxon>
        <taxon>Morganellaceae</taxon>
        <taxon>Xenorhabdus</taxon>
    </lineage>
</organism>
<dbReference type="Gene3D" id="2.10.260.10">
    <property type="match status" value="1"/>
</dbReference>
<dbReference type="InterPro" id="IPR037914">
    <property type="entry name" value="SpoVT-AbrB_sf"/>
</dbReference>
<evidence type="ECO:0000259" key="1">
    <source>
        <dbReference type="SMART" id="SM00966"/>
    </source>
</evidence>
<dbReference type="EMBL" id="JAQRFI010000014">
    <property type="protein sequence ID" value="MDC9589302.1"/>
    <property type="molecule type" value="Genomic_DNA"/>
</dbReference>
<dbReference type="Proteomes" id="UP001217178">
    <property type="component" value="Unassembled WGS sequence"/>
</dbReference>
<name>A0ABT5LDW4_9GAMM</name>
<keyword evidence="3" id="KW-1185">Reference proteome</keyword>
<protein>
    <submittedName>
        <fullName evidence="2">AbrB/MazE/SpoVT family DNA-binding domain-containing protein</fullName>
    </submittedName>
</protein>
<keyword evidence="2" id="KW-0238">DNA-binding</keyword>
<dbReference type="RefSeq" id="WP_273554630.1">
    <property type="nucleotide sequence ID" value="NZ_JAQRFI010000014.1"/>
</dbReference>
<proteinExistence type="predicted"/>
<sequence length="92" mass="10188">MTAVVIRQSGSTNIISIPIIIMKTLNLHIGSKLDLSIEDNKIVLTPIAEKLMLESLLAGRPKECFTVTDEDRGWIDANYETQPCVCDLSQDV</sequence>
<evidence type="ECO:0000313" key="2">
    <source>
        <dbReference type="EMBL" id="MDC9589302.1"/>
    </source>
</evidence>
<reference evidence="2 3" key="1">
    <citation type="submission" date="2023-02" db="EMBL/GenBank/DDBJ databases">
        <title>Entomopathogenic bacteria.</title>
        <authorList>
            <person name="Machado R.A."/>
        </authorList>
    </citation>
    <scope>NUCLEOTIDE SEQUENCE [LARGE SCALE GENOMIC DNA]</scope>
    <source>
        <strain evidence="2 3">XENO-10</strain>
    </source>
</reference>
<gene>
    <name evidence="2" type="ORF">PSI23_08185</name>
</gene>
<dbReference type="GO" id="GO:0003677">
    <property type="term" value="F:DNA binding"/>
    <property type="evidence" value="ECO:0007669"/>
    <property type="project" value="UniProtKB-KW"/>
</dbReference>
<evidence type="ECO:0000313" key="3">
    <source>
        <dbReference type="Proteomes" id="UP001217178"/>
    </source>
</evidence>
<dbReference type="Pfam" id="PF04014">
    <property type="entry name" value="MazE_antitoxin"/>
    <property type="match status" value="1"/>
</dbReference>
<accession>A0ABT5LDW4</accession>
<dbReference type="SMART" id="SM00966">
    <property type="entry name" value="SpoVT_AbrB"/>
    <property type="match status" value="1"/>
</dbReference>
<dbReference type="SUPFAM" id="SSF89447">
    <property type="entry name" value="AbrB/MazE/MraZ-like"/>
    <property type="match status" value="1"/>
</dbReference>
<feature type="domain" description="SpoVT-AbrB" evidence="1">
    <location>
        <begin position="7"/>
        <end position="51"/>
    </location>
</feature>
<dbReference type="InterPro" id="IPR007159">
    <property type="entry name" value="SpoVT-AbrB_dom"/>
</dbReference>